<dbReference type="AlphaFoldDB" id="A0A0W8FBU5"/>
<evidence type="ECO:0000313" key="2">
    <source>
        <dbReference type="EMBL" id="KUG18325.1"/>
    </source>
</evidence>
<protein>
    <recommendedName>
        <fullName evidence="1">Polymerase nucleotidyl transferase domain-containing protein</fullName>
    </recommendedName>
</protein>
<name>A0A0W8FBU5_9ZZZZ</name>
<dbReference type="CDD" id="cd05403">
    <property type="entry name" value="NT_KNTase_like"/>
    <property type="match status" value="1"/>
</dbReference>
<evidence type="ECO:0000259" key="1">
    <source>
        <dbReference type="Pfam" id="PF01909"/>
    </source>
</evidence>
<dbReference type="InterPro" id="IPR043519">
    <property type="entry name" value="NT_sf"/>
</dbReference>
<dbReference type="EMBL" id="LNQE01001388">
    <property type="protein sequence ID" value="KUG18325.1"/>
    <property type="molecule type" value="Genomic_DNA"/>
</dbReference>
<gene>
    <name evidence="2" type="ORF">ASZ90_011978</name>
</gene>
<dbReference type="PANTHER" id="PTHR33933">
    <property type="entry name" value="NUCLEOTIDYLTRANSFERASE"/>
    <property type="match status" value="1"/>
</dbReference>
<dbReference type="Pfam" id="PF01909">
    <property type="entry name" value="NTP_transf_2"/>
    <property type="match status" value="1"/>
</dbReference>
<dbReference type="InterPro" id="IPR002934">
    <property type="entry name" value="Polymerase_NTP_transf_dom"/>
</dbReference>
<dbReference type="InterPro" id="IPR052548">
    <property type="entry name" value="Type_VII_TA_antitoxin"/>
</dbReference>
<accession>A0A0W8FBU5</accession>
<organism evidence="2">
    <name type="scientific">hydrocarbon metagenome</name>
    <dbReference type="NCBI Taxonomy" id="938273"/>
    <lineage>
        <taxon>unclassified sequences</taxon>
        <taxon>metagenomes</taxon>
        <taxon>ecological metagenomes</taxon>
    </lineage>
</organism>
<dbReference type="SUPFAM" id="SSF81301">
    <property type="entry name" value="Nucleotidyltransferase"/>
    <property type="match status" value="1"/>
</dbReference>
<feature type="domain" description="Polymerase nucleotidyl transferase" evidence="1">
    <location>
        <begin position="13"/>
        <end position="79"/>
    </location>
</feature>
<sequence>MDSSKQKAIDEFIKRAVQSYGDQIQSITLFGSVARGTDRPDSDIDLLVVVDREDFRLRRELIGLTFDILLETGEDISVKVLSQDDFEAKKSFSFLSNVLSEGIKIA</sequence>
<reference evidence="2" key="1">
    <citation type="journal article" date="2015" name="Proc. Natl. Acad. Sci. U.S.A.">
        <title>Networks of energetic and metabolic interactions define dynamics in microbial communities.</title>
        <authorList>
            <person name="Embree M."/>
            <person name="Liu J.K."/>
            <person name="Al-Bassam M.M."/>
            <person name="Zengler K."/>
        </authorList>
    </citation>
    <scope>NUCLEOTIDE SEQUENCE</scope>
</reference>
<dbReference type="PANTHER" id="PTHR33933:SF3">
    <property type="entry name" value="PROTEIN ADENYLYLTRANSFERASE MJ0604-RELATED"/>
    <property type="match status" value="1"/>
</dbReference>
<proteinExistence type="predicted"/>
<dbReference type="GO" id="GO:0016779">
    <property type="term" value="F:nucleotidyltransferase activity"/>
    <property type="evidence" value="ECO:0007669"/>
    <property type="project" value="InterPro"/>
</dbReference>
<dbReference type="Gene3D" id="3.30.460.10">
    <property type="entry name" value="Beta Polymerase, domain 2"/>
    <property type="match status" value="1"/>
</dbReference>
<comment type="caution">
    <text evidence="2">The sequence shown here is derived from an EMBL/GenBank/DDBJ whole genome shotgun (WGS) entry which is preliminary data.</text>
</comment>